<dbReference type="CDD" id="cd04301">
    <property type="entry name" value="NAT_SF"/>
    <property type="match status" value="1"/>
</dbReference>
<protein>
    <submittedName>
        <fullName evidence="3">Acetyltransferase (GNAT) family protein</fullName>
    </submittedName>
</protein>
<feature type="domain" description="N-acetyltransferase" evidence="2">
    <location>
        <begin position="6"/>
        <end position="163"/>
    </location>
</feature>
<dbReference type="GO" id="GO:0008080">
    <property type="term" value="F:N-acetyltransferase activity"/>
    <property type="evidence" value="ECO:0007669"/>
    <property type="project" value="InterPro"/>
</dbReference>
<organism evidence="3 4">
    <name type="scientific">Engelhardtia mirabilis</name>
    <dbReference type="NCBI Taxonomy" id="2528011"/>
    <lineage>
        <taxon>Bacteria</taxon>
        <taxon>Pseudomonadati</taxon>
        <taxon>Planctomycetota</taxon>
        <taxon>Planctomycetia</taxon>
        <taxon>Planctomycetia incertae sedis</taxon>
        <taxon>Engelhardtia</taxon>
    </lineage>
</organism>
<keyword evidence="1 3" id="KW-0808">Transferase</keyword>
<sequence length="163" mass="17133">MAESTIAIRPIAATDDAAVAGVIRAVMPEFGASGDGFAMTDAEVDTMSVAYGAERCCYFVVELDGRVAGGAGVAPLVGADGTVCELRKMYFLPELRGRGVGRELLARCLEAAREMGFARCYIETLTGMDAAQRLYRAAGFELLAGPLGNTGHHGCDLHLALEL</sequence>
<dbReference type="InterPro" id="IPR000182">
    <property type="entry name" value="GNAT_dom"/>
</dbReference>
<reference evidence="3 4" key="1">
    <citation type="submission" date="2019-02" db="EMBL/GenBank/DDBJ databases">
        <title>Deep-cultivation of Planctomycetes and their phenomic and genomic characterization uncovers novel biology.</title>
        <authorList>
            <person name="Wiegand S."/>
            <person name="Jogler M."/>
            <person name="Boedeker C."/>
            <person name="Pinto D."/>
            <person name="Vollmers J."/>
            <person name="Rivas-Marin E."/>
            <person name="Kohn T."/>
            <person name="Peeters S.H."/>
            <person name="Heuer A."/>
            <person name="Rast P."/>
            <person name="Oberbeckmann S."/>
            <person name="Bunk B."/>
            <person name="Jeske O."/>
            <person name="Meyerdierks A."/>
            <person name="Storesund J.E."/>
            <person name="Kallscheuer N."/>
            <person name="Luecker S."/>
            <person name="Lage O.M."/>
            <person name="Pohl T."/>
            <person name="Merkel B.J."/>
            <person name="Hornburger P."/>
            <person name="Mueller R.-W."/>
            <person name="Bruemmer F."/>
            <person name="Labrenz M."/>
            <person name="Spormann A.M."/>
            <person name="Op den Camp H."/>
            <person name="Overmann J."/>
            <person name="Amann R."/>
            <person name="Jetten M.S.M."/>
            <person name="Mascher T."/>
            <person name="Medema M.H."/>
            <person name="Devos D.P."/>
            <person name="Kaster A.-K."/>
            <person name="Ovreas L."/>
            <person name="Rohde M."/>
            <person name="Galperin M.Y."/>
            <person name="Jogler C."/>
        </authorList>
    </citation>
    <scope>NUCLEOTIDE SEQUENCE [LARGE SCALE GENOMIC DNA]</scope>
    <source>
        <strain evidence="3 4">Pla133</strain>
    </source>
</reference>
<dbReference type="KEGG" id="pbap:Pla133_29580"/>
<dbReference type="AlphaFoldDB" id="A0A518BLL5"/>
<dbReference type="InterPro" id="IPR016181">
    <property type="entry name" value="Acyl_CoA_acyltransferase"/>
</dbReference>
<dbReference type="PROSITE" id="PS51186">
    <property type="entry name" value="GNAT"/>
    <property type="match status" value="1"/>
</dbReference>
<gene>
    <name evidence="3" type="ORF">Pla133_29580</name>
</gene>
<dbReference type="InterPro" id="IPR050769">
    <property type="entry name" value="NAT_camello-type"/>
</dbReference>
<dbReference type="Gene3D" id="3.40.630.30">
    <property type="match status" value="1"/>
</dbReference>
<dbReference type="Proteomes" id="UP000316921">
    <property type="component" value="Chromosome"/>
</dbReference>
<dbReference type="PANTHER" id="PTHR13947">
    <property type="entry name" value="GNAT FAMILY N-ACETYLTRANSFERASE"/>
    <property type="match status" value="1"/>
</dbReference>
<evidence type="ECO:0000256" key="1">
    <source>
        <dbReference type="ARBA" id="ARBA00022679"/>
    </source>
</evidence>
<dbReference type="PANTHER" id="PTHR13947:SF37">
    <property type="entry name" value="LD18367P"/>
    <property type="match status" value="1"/>
</dbReference>
<evidence type="ECO:0000313" key="3">
    <source>
        <dbReference type="EMBL" id="QDU67869.1"/>
    </source>
</evidence>
<dbReference type="RefSeq" id="WP_145066409.1">
    <property type="nucleotide sequence ID" value="NZ_CP036287.1"/>
</dbReference>
<dbReference type="EMBL" id="CP036287">
    <property type="protein sequence ID" value="QDU67869.1"/>
    <property type="molecule type" value="Genomic_DNA"/>
</dbReference>
<keyword evidence="4" id="KW-1185">Reference proteome</keyword>
<dbReference type="SUPFAM" id="SSF55729">
    <property type="entry name" value="Acyl-CoA N-acyltransferases (Nat)"/>
    <property type="match status" value="1"/>
</dbReference>
<accession>A0A518BLL5</accession>
<name>A0A518BLL5_9BACT</name>
<proteinExistence type="predicted"/>
<evidence type="ECO:0000259" key="2">
    <source>
        <dbReference type="PROSITE" id="PS51186"/>
    </source>
</evidence>
<dbReference type="Pfam" id="PF00583">
    <property type="entry name" value="Acetyltransf_1"/>
    <property type="match status" value="1"/>
</dbReference>
<evidence type="ECO:0000313" key="4">
    <source>
        <dbReference type="Proteomes" id="UP000316921"/>
    </source>
</evidence>